<dbReference type="GO" id="GO:0016301">
    <property type="term" value="F:kinase activity"/>
    <property type="evidence" value="ECO:0007669"/>
    <property type="project" value="UniProtKB-KW"/>
</dbReference>
<evidence type="ECO:0000256" key="3">
    <source>
        <dbReference type="ARBA" id="ARBA00022723"/>
    </source>
</evidence>
<evidence type="ECO:0000256" key="12">
    <source>
        <dbReference type="HAMAP-Rule" id="MF_00583"/>
    </source>
</evidence>
<organism evidence="14 15">
    <name type="scientific">[Clostridium] leptum CAG:27</name>
    <dbReference type="NCBI Taxonomy" id="1263068"/>
    <lineage>
        <taxon>Bacteria</taxon>
        <taxon>Bacillati</taxon>
        <taxon>Bacillota</taxon>
        <taxon>Clostridia</taxon>
        <taxon>Eubacteriales</taxon>
        <taxon>Oscillospiraceae</taxon>
        <taxon>Oscillospiraceae incertae sedis</taxon>
    </lineage>
</organism>
<dbReference type="GO" id="GO:0006164">
    <property type="term" value="P:purine nucleotide biosynthetic process"/>
    <property type="evidence" value="ECO:0007669"/>
    <property type="project" value="TreeGrafter"/>
</dbReference>
<feature type="binding site" evidence="12">
    <location>
        <position position="146"/>
    </location>
    <ligand>
        <name>Mg(2+)</name>
        <dbReference type="ChEBI" id="CHEBI:18420"/>
    </ligand>
</feature>
<dbReference type="Gene3D" id="3.40.50.2020">
    <property type="match status" value="2"/>
</dbReference>
<keyword evidence="7 12" id="KW-0067">ATP-binding</keyword>
<sequence>MDTNVENEGEFIMNFHGKDIKIFTANSNPMVAKRIAECLGLPLGKSEVGTFSDGEIAVSLFESVRGSDCFIVQSTCSPVNNNIMELLIMIDAMKRASAARITAVIPYFGYARQDRKAKARDPISAKLVADLITTAGADRVLTMDLHAPQIQGFFNIPVDHLVGAPTLASFLRGRIGRDNEEYVVVSPDLGSVTRARNFASRLGCPLAIIDKRRQRANVCEVMNIIGDVKGKKVILVDDMIDTAGTLCNGAAAIIEKGGALEVTAAATHGVLSGPAIERIADSPIKELILLDTVPVTGERKLDKMTILSVAPLFAEAIERIYEDKPVSPMFL</sequence>
<evidence type="ECO:0000256" key="9">
    <source>
        <dbReference type="ARBA" id="ARBA00049535"/>
    </source>
</evidence>
<keyword evidence="3 12" id="KW-0479">Metal-binding</keyword>
<feature type="binding site" evidence="12">
    <location>
        <position position="213"/>
    </location>
    <ligand>
        <name>D-ribose 5-phosphate</name>
        <dbReference type="ChEBI" id="CHEBI:78346"/>
    </ligand>
</feature>
<dbReference type="Proteomes" id="UP000018168">
    <property type="component" value="Unassembled WGS sequence"/>
</dbReference>
<evidence type="ECO:0000256" key="2">
    <source>
        <dbReference type="ARBA" id="ARBA00022679"/>
    </source>
</evidence>
<evidence type="ECO:0000256" key="7">
    <source>
        <dbReference type="ARBA" id="ARBA00022840"/>
    </source>
</evidence>
<dbReference type="GO" id="GO:0000287">
    <property type="term" value="F:magnesium ion binding"/>
    <property type="evidence" value="ECO:0007669"/>
    <property type="project" value="UniProtKB-UniRule"/>
</dbReference>
<evidence type="ECO:0000259" key="13">
    <source>
        <dbReference type="Pfam" id="PF13793"/>
    </source>
</evidence>
<keyword evidence="6 12" id="KW-0418">Kinase</keyword>
<comment type="catalytic activity">
    <reaction evidence="9 12">
        <text>D-ribose 5-phosphate + ATP = 5-phospho-alpha-D-ribose 1-diphosphate + AMP + H(+)</text>
        <dbReference type="Rhea" id="RHEA:15609"/>
        <dbReference type="ChEBI" id="CHEBI:15378"/>
        <dbReference type="ChEBI" id="CHEBI:30616"/>
        <dbReference type="ChEBI" id="CHEBI:58017"/>
        <dbReference type="ChEBI" id="CHEBI:78346"/>
        <dbReference type="ChEBI" id="CHEBI:456215"/>
        <dbReference type="EC" id="2.7.6.1"/>
    </reaction>
</comment>
<feature type="binding site" evidence="12">
    <location>
        <begin position="112"/>
        <end position="113"/>
    </location>
    <ligand>
        <name>ATP</name>
        <dbReference type="ChEBI" id="CHEBI:30616"/>
    </ligand>
</feature>
<comment type="pathway">
    <text evidence="1 12">Metabolic intermediate biosynthesis; 5-phospho-alpha-D-ribose 1-diphosphate biosynthesis; 5-phospho-alpha-D-ribose 1-diphosphate from D-ribose 5-phosphate (route I): step 1/1.</text>
</comment>
<reference evidence="14" key="1">
    <citation type="submission" date="2012-11" db="EMBL/GenBank/DDBJ databases">
        <title>Dependencies among metagenomic species, viruses, plasmids and units of genetic variation.</title>
        <authorList>
            <person name="Nielsen H.B."/>
            <person name="Almeida M."/>
            <person name="Juncker A.S."/>
            <person name="Rasmussen S."/>
            <person name="Li J."/>
            <person name="Sunagawa S."/>
            <person name="Plichta D."/>
            <person name="Gautier L."/>
            <person name="Le Chatelier E."/>
            <person name="Peletier E."/>
            <person name="Bonde I."/>
            <person name="Nielsen T."/>
            <person name="Manichanh C."/>
            <person name="Arumugam M."/>
            <person name="Batto J."/>
            <person name="Santos M.B.Q.D."/>
            <person name="Blom N."/>
            <person name="Borruel N."/>
            <person name="Burgdorf K.S."/>
            <person name="Boumezbeur F."/>
            <person name="Casellas F."/>
            <person name="Dore J."/>
            <person name="Guarner F."/>
            <person name="Hansen T."/>
            <person name="Hildebrand F."/>
            <person name="Kaas R.S."/>
            <person name="Kennedy S."/>
            <person name="Kristiansen K."/>
            <person name="Kultima J.R."/>
            <person name="Leonard P."/>
            <person name="Levenez F."/>
            <person name="Lund O."/>
            <person name="Moumen B."/>
            <person name="Le Paslier D."/>
            <person name="Pons N."/>
            <person name="Pedersen O."/>
            <person name="Prifti E."/>
            <person name="Qin J."/>
            <person name="Raes J."/>
            <person name="Tap J."/>
            <person name="Tims S."/>
            <person name="Ussery D.W."/>
            <person name="Yamada T."/>
            <person name="MetaHit consortium"/>
            <person name="Renault P."/>
            <person name="Sicheritz-Ponten T."/>
            <person name="Bork P."/>
            <person name="Wang J."/>
            <person name="Brunak S."/>
            <person name="Ehrlich S.D."/>
        </authorList>
    </citation>
    <scope>NUCLEOTIDE SEQUENCE [LARGE SCALE GENOMIC DNA]</scope>
</reference>
<dbReference type="InterPro" id="IPR037515">
    <property type="entry name" value="Rib-P_diPkinase_bac"/>
</dbReference>
<dbReference type="CDD" id="cd06223">
    <property type="entry name" value="PRTases_typeI"/>
    <property type="match status" value="1"/>
</dbReference>
<comment type="subunit">
    <text evidence="12">Homohexamer.</text>
</comment>
<dbReference type="PROSITE" id="PS00114">
    <property type="entry name" value="PRPP_SYNTHASE"/>
    <property type="match status" value="1"/>
</dbReference>
<dbReference type="AlphaFoldDB" id="R6NC82"/>
<comment type="subcellular location">
    <subcellularLocation>
        <location evidence="12">Cytoplasm</location>
    </subcellularLocation>
</comment>
<evidence type="ECO:0000256" key="6">
    <source>
        <dbReference type="ARBA" id="ARBA00022777"/>
    </source>
</evidence>
<dbReference type="EC" id="2.7.6.1" evidence="12"/>
<name>R6NC82_9FIRM</name>
<comment type="cofactor">
    <cofactor evidence="12">
        <name>Mg(2+)</name>
        <dbReference type="ChEBI" id="CHEBI:18420"/>
    </cofactor>
    <text evidence="12">Binds 2 Mg(2+) ions per subunit.</text>
</comment>
<evidence type="ECO:0000313" key="14">
    <source>
        <dbReference type="EMBL" id="CDC03821.1"/>
    </source>
</evidence>
<evidence type="ECO:0000313" key="15">
    <source>
        <dbReference type="Proteomes" id="UP000018168"/>
    </source>
</evidence>
<comment type="similarity">
    <text evidence="11 12">Belongs to the ribose-phosphate pyrophosphokinase family. Class I subfamily.</text>
</comment>
<evidence type="ECO:0000256" key="4">
    <source>
        <dbReference type="ARBA" id="ARBA00022727"/>
    </source>
</evidence>
<keyword evidence="4 12" id="KW-0545">Nucleotide biosynthesis</keyword>
<dbReference type="FunFam" id="3.40.50.2020:FF:000001">
    <property type="entry name" value="Ribose-phosphate pyrophosphokinase"/>
    <property type="match status" value="1"/>
</dbReference>
<dbReference type="PANTHER" id="PTHR10210">
    <property type="entry name" value="RIBOSE-PHOSPHATE DIPHOSPHOKINASE FAMILY MEMBER"/>
    <property type="match status" value="1"/>
</dbReference>
<dbReference type="InterPro" id="IPR000842">
    <property type="entry name" value="PRib_PP_synth_CS"/>
</dbReference>
<evidence type="ECO:0000256" key="1">
    <source>
        <dbReference type="ARBA" id="ARBA00004996"/>
    </source>
</evidence>
<dbReference type="EMBL" id="CBEP010000020">
    <property type="protein sequence ID" value="CDC03821.1"/>
    <property type="molecule type" value="Genomic_DNA"/>
</dbReference>
<dbReference type="NCBIfam" id="TIGR01251">
    <property type="entry name" value="ribP_PPkin"/>
    <property type="match status" value="1"/>
</dbReference>
<dbReference type="SMART" id="SM01400">
    <property type="entry name" value="Pribosyltran_N"/>
    <property type="match status" value="1"/>
</dbReference>
<dbReference type="GO" id="GO:0004749">
    <property type="term" value="F:ribose phosphate diphosphokinase activity"/>
    <property type="evidence" value="ECO:0007669"/>
    <property type="project" value="UniProtKB-UniRule"/>
</dbReference>
<dbReference type="Pfam" id="PF14572">
    <property type="entry name" value="Pribosyl_synth"/>
    <property type="match status" value="1"/>
</dbReference>
<comment type="caution">
    <text evidence="14">The sequence shown here is derived from an EMBL/GenBank/DDBJ whole genome shotgun (WGS) entry which is preliminary data.</text>
</comment>
<evidence type="ECO:0000256" key="8">
    <source>
        <dbReference type="ARBA" id="ARBA00022842"/>
    </source>
</evidence>
<feature type="binding site" evidence="12">
    <location>
        <begin position="241"/>
        <end position="245"/>
    </location>
    <ligand>
        <name>D-ribose 5-phosphate</name>
        <dbReference type="ChEBI" id="CHEBI:78346"/>
    </ligand>
</feature>
<comment type="function">
    <text evidence="10 12">Involved in the biosynthesis of the central metabolite phospho-alpha-D-ribosyl-1-pyrophosphate (PRPP) via the transfer of pyrophosphoryl group from ATP to 1-hydroxyl of ribose-5-phosphate (Rib-5-P).</text>
</comment>
<dbReference type="GO" id="GO:0005524">
    <property type="term" value="F:ATP binding"/>
    <property type="evidence" value="ECO:0007669"/>
    <property type="project" value="UniProtKB-KW"/>
</dbReference>
<dbReference type="UniPathway" id="UPA00087">
    <property type="reaction ID" value="UER00172"/>
</dbReference>
<feature type="domain" description="Ribose-phosphate pyrophosphokinase N-terminal" evidence="13">
    <location>
        <begin position="20"/>
        <end position="136"/>
    </location>
</feature>
<feature type="active site" evidence="12">
    <location>
        <position position="211"/>
    </location>
</feature>
<dbReference type="GO" id="GO:0002189">
    <property type="term" value="C:ribose phosphate diphosphokinase complex"/>
    <property type="evidence" value="ECO:0007669"/>
    <property type="project" value="TreeGrafter"/>
</dbReference>
<proteinExistence type="inferred from homology"/>
<dbReference type="InterPro" id="IPR029099">
    <property type="entry name" value="Pribosyltran_N"/>
</dbReference>
<keyword evidence="2 12" id="KW-0808">Transferase</keyword>
<dbReference type="NCBIfam" id="NF002320">
    <property type="entry name" value="PRK01259.1"/>
    <property type="match status" value="1"/>
</dbReference>
<dbReference type="InterPro" id="IPR000836">
    <property type="entry name" value="PRTase_dom"/>
</dbReference>
<dbReference type="GO" id="GO:0009156">
    <property type="term" value="P:ribonucleoside monophosphate biosynthetic process"/>
    <property type="evidence" value="ECO:0007669"/>
    <property type="project" value="InterPro"/>
</dbReference>
<feature type="binding site" evidence="12">
    <location>
        <position position="237"/>
    </location>
    <ligand>
        <name>D-ribose 5-phosphate</name>
        <dbReference type="ChEBI" id="CHEBI:78346"/>
    </ligand>
</feature>
<dbReference type="PANTHER" id="PTHR10210:SF41">
    <property type="entry name" value="RIBOSE-PHOSPHATE PYROPHOSPHOKINASE 1, CHLOROPLASTIC"/>
    <property type="match status" value="1"/>
</dbReference>
<dbReference type="HAMAP" id="MF_00583_B">
    <property type="entry name" value="RibP_PPkinase_B"/>
    <property type="match status" value="1"/>
</dbReference>
<dbReference type="SUPFAM" id="SSF53271">
    <property type="entry name" value="PRTase-like"/>
    <property type="match status" value="1"/>
</dbReference>
<feature type="binding site" evidence="12">
    <location>
        <begin position="53"/>
        <end position="55"/>
    </location>
    <ligand>
        <name>ATP</name>
        <dbReference type="ChEBI" id="CHEBI:30616"/>
    </ligand>
</feature>
<accession>R6NC82</accession>
<protein>
    <recommendedName>
        <fullName evidence="12">Ribose-phosphate pyrophosphokinase</fullName>
        <shortName evidence="12">RPPK</shortName>
        <ecNumber evidence="12">2.7.6.1</ecNumber>
    </recommendedName>
    <alternativeName>
        <fullName evidence="12">5-phospho-D-ribosyl alpha-1-diphosphate synthase</fullName>
    </alternativeName>
    <alternativeName>
        <fullName evidence="12">Phosphoribosyl diphosphate synthase</fullName>
    </alternativeName>
    <alternativeName>
        <fullName evidence="12">Phosphoribosyl pyrophosphate synthase</fullName>
        <shortName evidence="12">P-Rib-PP synthase</shortName>
        <shortName evidence="12">PRPP synthase</shortName>
        <shortName evidence="12">PRPPase</shortName>
    </alternativeName>
</protein>
<evidence type="ECO:0000256" key="11">
    <source>
        <dbReference type="ARBA" id="ARBA00061444"/>
    </source>
</evidence>
<dbReference type="InterPro" id="IPR029057">
    <property type="entry name" value="PRTase-like"/>
</dbReference>
<dbReference type="GO" id="GO:0005737">
    <property type="term" value="C:cytoplasm"/>
    <property type="evidence" value="ECO:0007669"/>
    <property type="project" value="UniProtKB-SubCell"/>
</dbReference>
<dbReference type="GO" id="GO:0006015">
    <property type="term" value="P:5-phosphoribose 1-diphosphate biosynthetic process"/>
    <property type="evidence" value="ECO:0007669"/>
    <property type="project" value="UniProtKB-UniRule"/>
</dbReference>
<keyword evidence="8 12" id="KW-0460">Magnesium</keyword>
<dbReference type="InterPro" id="IPR005946">
    <property type="entry name" value="Rib-P_diPkinase"/>
</dbReference>
<evidence type="ECO:0000256" key="5">
    <source>
        <dbReference type="ARBA" id="ARBA00022741"/>
    </source>
</evidence>
<keyword evidence="12" id="KW-0963">Cytoplasm</keyword>
<gene>
    <name evidence="12" type="primary">prs</name>
    <name evidence="14" type="ORF">BN578_01822</name>
</gene>
<feature type="binding site" evidence="12">
    <location>
        <position position="188"/>
    </location>
    <ligand>
        <name>Mg(2+)</name>
        <dbReference type="ChEBI" id="CHEBI:18420"/>
    </ligand>
</feature>
<dbReference type="Pfam" id="PF13793">
    <property type="entry name" value="Pribosyltran_N"/>
    <property type="match status" value="1"/>
</dbReference>
<evidence type="ECO:0000256" key="10">
    <source>
        <dbReference type="ARBA" id="ARBA00054914"/>
    </source>
</evidence>
<keyword evidence="5 12" id="KW-0547">Nucleotide-binding</keyword>